<dbReference type="EMBL" id="MF795089">
    <property type="protein sequence ID" value="AUM82508.1"/>
    <property type="molecule type" value="Genomic_DNA"/>
</dbReference>
<name>A0A3S6R5V7_9EUKA</name>
<dbReference type="InterPro" id="IPR003425">
    <property type="entry name" value="CCB3/YggT"/>
</dbReference>
<dbReference type="PANTHER" id="PTHR33219:SF14">
    <property type="entry name" value="PROTEIN COFACTOR ASSEMBLY OF COMPLEX C SUBUNIT B CCB3, CHLOROPLASTIC-RELATED"/>
    <property type="match status" value="1"/>
</dbReference>
<feature type="transmembrane region" description="Helical" evidence="1">
    <location>
        <begin position="6"/>
        <end position="29"/>
    </location>
</feature>
<keyword evidence="2" id="KW-0150">Chloroplast</keyword>
<dbReference type="GO" id="GO:0010020">
    <property type="term" value="P:chloroplast fission"/>
    <property type="evidence" value="ECO:0007669"/>
    <property type="project" value="TreeGrafter"/>
</dbReference>
<organism evidence="2">
    <name type="scientific">Tisochrysis lutea</name>
    <dbReference type="NCBI Taxonomy" id="1321669"/>
    <lineage>
        <taxon>Eukaryota</taxon>
        <taxon>Haptista</taxon>
        <taxon>Haptophyta</taxon>
        <taxon>Prymnesiophyceae</taxon>
        <taxon>Isochrysidales</taxon>
        <taxon>Isochrysidaceae</taxon>
        <taxon>Tisochrysis</taxon>
    </lineage>
</organism>
<keyword evidence="1" id="KW-0812">Transmembrane</keyword>
<protein>
    <submittedName>
        <fullName evidence="2">Ycf19</fullName>
    </submittedName>
</protein>
<gene>
    <name evidence="2" type="primary">ycf19</name>
</gene>
<evidence type="ECO:0000256" key="1">
    <source>
        <dbReference type="SAM" id="Phobius"/>
    </source>
</evidence>
<dbReference type="RefSeq" id="YP_009550202.1">
    <property type="nucleotide sequence ID" value="NC_040291.1"/>
</dbReference>
<accession>A0A3S6R5V7</accession>
<dbReference type="Pfam" id="PF02325">
    <property type="entry name" value="CCB3_YggT"/>
    <property type="match status" value="1"/>
</dbReference>
<dbReference type="GeneID" id="38947137"/>
<dbReference type="GO" id="GO:0016020">
    <property type="term" value="C:membrane"/>
    <property type="evidence" value="ECO:0007669"/>
    <property type="project" value="InterPro"/>
</dbReference>
<keyword evidence="1" id="KW-0472">Membrane</keyword>
<reference evidence="2" key="1">
    <citation type="journal article" date="2019" name="Mitochondrial DNA Part B Resour">
        <title>The chloroplast genome of the marine microalga Tisochrysis lutea.</title>
        <authorList>
            <person name="Mendez-Leyva A.B."/>
            <person name="Guo J."/>
            <person name="Mudd E.A."/>
            <person name="Wong J."/>
            <person name="Schwartz J.-M."/>
            <person name="Day A."/>
        </authorList>
    </citation>
    <scope>NUCLEOTIDE SEQUENCE</scope>
</reference>
<evidence type="ECO:0000313" key="2">
    <source>
        <dbReference type="EMBL" id="AUM82508.1"/>
    </source>
</evidence>
<proteinExistence type="predicted"/>
<keyword evidence="1" id="KW-1133">Transmembrane helix</keyword>
<sequence>MGTLITSLAAGVYGFLKFYQIALVIRIYLSWFPSLNLYSQPFFTLVKFTNPYLQLWRGVLPSIGPIDLSPLIGFLAIGFAEDIFAKWGGLV</sequence>
<dbReference type="AlphaFoldDB" id="A0A3S6R5V7"/>
<keyword evidence="2" id="KW-0934">Plastid</keyword>
<geneLocation type="chloroplast" evidence="2"/>
<dbReference type="PANTHER" id="PTHR33219">
    <property type="entry name" value="YLMG HOMOLOG PROTEIN 2, CHLOROPLASTIC"/>
    <property type="match status" value="1"/>
</dbReference>